<dbReference type="PANTHER" id="PTHR30419">
    <property type="entry name" value="HTH-TYPE TRANSCRIPTIONAL REGULATOR YBHD"/>
    <property type="match status" value="1"/>
</dbReference>
<evidence type="ECO:0000256" key="1">
    <source>
        <dbReference type="ARBA" id="ARBA00009437"/>
    </source>
</evidence>
<dbReference type="PANTHER" id="PTHR30419:SF8">
    <property type="entry name" value="NITROGEN ASSIMILATION TRANSCRIPTIONAL ACTIVATOR-RELATED"/>
    <property type="match status" value="1"/>
</dbReference>
<evidence type="ECO:0000313" key="7">
    <source>
        <dbReference type="EMBL" id="OWT56951.1"/>
    </source>
</evidence>
<dbReference type="EMBL" id="NJIH01000010">
    <property type="protein sequence ID" value="OWT56951.1"/>
    <property type="molecule type" value="Genomic_DNA"/>
</dbReference>
<comment type="similarity">
    <text evidence="1">Belongs to the LysR transcriptional regulatory family.</text>
</comment>
<dbReference type="RefSeq" id="WP_088604958.1">
    <property type="nucleotide sequence ID" value="NZ_NJIH01000010.1"/>
</dbReference>
<dbReference type="OrthoDB" id="8587114at2"/>
<evidence type="ECO:0000313" key="8">
    <source>
        <dbReference type="Proteomes" id="UP000214603"/>
    </source>
</evidence>
<dbReference type="InterPro" id="IPR050950">
    <property type="entry name" value="HTH-type_LysR_regulators"/>
</dbReference>
<protein>
    <submittedName>
        <fullName evidence="7">LysR family transcriptional regulator</fullName>
    </submittedName>
</protein>
<evidence type="ECO:0000256" key="2">
    <source>
        <dbReference type="ARBA" id="ARBA00023015"/>
    </source>
</evidence>
<dbReference type="GO" id="GO:0003700">
    <property type="term" value="F:DNA-binding transcription factor activity"/>
    <property type="evidence" value="ECO:0007669"/>
    <property type="project" value="InterPro"/>
</dbReference>
<dbReference type="Gene3D" id="3.40.190.10">
    <property type="entry name" value="Periplasmic binding protein-like II"/>
    <property type="match status" value="2"/>
</dbReference>
<keyword evidence="8" id="KW-1185">Reference proteome</keyword>
<keyword evidence="2" id="KW-0805">Transcription regulation</keyword>
<accession>A0A225MBF4</accession>
<sequence length="327" mass="34814">MNPTALEYFVRIAQSGSISRTAIEAGIEQSTMTRHIARLEAELKVRLFHRSGRGVVLTDAGALLLTRARKVAEALDETRKLAVTLADEGPSELVIAAQPTIAQRSFAAVARALRACFPDTRLHMVETLGHQIINSLADGKIDVALLYVPNTQAGTVDMDVLLHEPLYLILPPDYPPAATTTPVTRMFDQPLILPGTPHGVRGLVESLALSCNRRLHVEVECDGSNAITKNLVRGGVGCAVLPLATVAEEVALGQVQASRLVEPEVIRQIAIATARNRPPVIGQWDILQTLRQAILGQTAQGNWPGATEAAGPAGAGLEAGPPDTQDA</sequence>
<dbReference type="Pfam" id="PF03466">
    <property type="entry name" value="LysR_substrate"/>
    <property type="match status" value="1"/>
</dbReference>
<dbReference type="Pfam" id="PF00126">
    <property type="entry name" value="HTH_1"/>
    <property type="match status" value="1"/>
</dbReference>
<dbReference type="FunFam" id="1.10.10.10:FF:000001">
    <property type="entry name" value="LysR family transcriptional regulator"/>
    <property type="match status" value="1"/>
</dbReference>
<dbReference type="GO" id="GO:0005829">
    <property type="term" value="C:cytosol"/>
    <property type="evidence" value="ECO:0007669"/>
    <property type="project" value="TreeGrafter"/>
</dbReference>
<dbReference type="InterPro" id="IPR036390">
    <property type="entry name" value="WH_DNA-bd_sf"/>
</dbReference>
<dbReference type="InterPro" id="IPR000847">
    <property type="entry name" value="LysR_HTH_N"/>
</dbReference>
<evidence type="ECO:0000259" key="6">
    <source>
        <dbReference type="PROSITE" id="PS50931"/>
    </source>
</evidence>
<dbReference type="GO" id="GO:0003677">
    <property type="term" value="F:DNA binding"/>
    <property type="evidence" value="ECO:0007669"/>
    <property type="project" value="UniProtKB-KW"/>
</dbReference>
<dbReference type="InterPro" id="IPR036388">
    <property type="entry name" value="WH-like_DNA-bd_sf"/>
</dbReference>
<keyword evidence="3" id="KW-0238">DNA-binding</keyword>
<dbReference type="Gene3D" id="1.10.10.10">
    <property type="entry name" value="Winged helix-like DNA-binding domain superfamily/Winged helix DNA-binding domain"/>
    <property type="match status" value="1"/>
</dbReference>
<keyword evidence="4" id="KW-0804">Transcription</keyword>
<dbReference type="AlphaFoldDB" id="A0A225MBF4"/>
<reference evidence="8" key="1">
    <citation type="submission" date="2017-06" db="EMBL/GenBank/DDBJ databases">
        <title>Herbaspirillum phytohormonus sp. nov., isolated from the root nodule of Robinia pseudoacacia in lead-zinc mine.</title>
        <authorList>
            <person name="Fan M."/>
            <person name="Lin Y."/>
        </authorList>
    </citation>
    <scope>NUCLEOTIDE SEQUENCE [LARGE SCALE GENOMIC DNA]</scope>
    <source>
        <strain evidence="8">SC-089</strain>
    </source>
</reference>
<organism evidence="7 8">
    <name type="scientific">Candidimonas nitroreducens</name>
    <dbReference type="NCBI Taxonomy" id="683354"/>
    <lineage>
        <taxon>Bacteria</taxon>
        <taxon>Pseudomonadati</taxon>
        <taxon>Pseudomonadota</taxon>
        <taxon>Betaproteobacteria</taxon>
        <taxon>Burkholderiales</taxon>
        <taxon>Alcaligenaceae</taxon>
        <taxon>Candidimonas</taxon>
    </lineage>
</organism>
<comment type="caution">
    <text evidence="7">The sequence shown here is derived from an EMBL/GenBank/DDBJ whole genome shotgun (WGS) entry which is preliminary data.</text>
</comment>
<feature type="compositionally biased region" description="Low complexity" evidence="5">
    <location>
        <begin position="304"/>
        <end position="327"/>
    </location>
</feature>
<dbReference type="PROSITE" id="PS50931">
    <property type="entry name" value="HTH_LYSR"/>
    <property type="match status" value="1"/>
</dbReference>
<feature type="region of interest" description="Disordered" evidence="5">
    <location>
        <begin position="301"/>
        <end position="327"/>
    </location>
</feature>
<gene>
    <name evidence="7" type="ORF">CEY11_18530</name>
</gene>
<dbReference type="InterPro" id="IPR005119">
    <property type="entry name" value="LysR_subst-bd"/>
</dbReference>
<dbReference type="Proteomes" id="UP000214603">
    <property type="component" value="Unassembled WGS sequence"/>
</dbReference>
<proteinExistence type="inferred from homology"/>
<evidence type="ECO:0000256" key="4">
    <source>
        <dbReference type="ARBA" id="ARBA00023163"/>
    </source>
</evidence>
<feature type="domain" description="HTH lysR-type" evidence="6">
    <location>
        <begin position="1"/>
        <end position="58"/>
    </location>
</feature>
<evidence type="ECO:0000256" key="5">
    <source>
        <dbReference type="SAM" id="MobiDB-lite"/>
    </source>
</evidence>
<evidence type="ECO:0000256" key="3">
    <source>
        <dbReference type="ARBA" id="ARBA00023125"/>
    </source>
</evidence>
<name>A0A225MBF4_9BURK</name>
<dbReference type="SUPFAM" id="SSF46785">
    <property type="entry name" value="Winged helix' DNA-binding domain"/>
    <property type="match status" value="1"/>
</dbReference>
<dbReference type="SUPFAM" id="SSF53850">
    <property type="entry name" value="Periplasmic binding protein-like II"/>
    <property type="match status" value="1"/>
</dbReference>